<evidence type="ECO:0000256" key="2">
    <source>
        <dbReference type="SAM" id="SignalP"/>
    </source>
</evidence>
<evidence type="ECO:0000313" key="4">
    <source>
        <dbReference type="EMBL" id="CAD6188364.1"/>
    </source>
</evidence>
<dbReference type="InterPro" id="IPR050309">
    <property type="entry name" value="Type-B_Carboxylest/Lipase"/>
</dbReference>
<dbReference type="PROSITE" id="PS00941">
    <property type="entry name" value="CARBOXYLESTERASE_B_2"/>
    <property type="match status" value="1"/>
</dbReference>
<dbReference type="Gene3D" id="3.40.50.1820">
    <property type="entry name" value="alpha/beta hydrolase"/>
    <property type="match status" value="3"/>
</dbReference>
<gene>
    <name evidence="4" type="ORF">CAUJ_LOCUS4283</name>
</gene>
<evidence type="ECO:0000259" key="3">
    <source>
        <dbReference type="Pfam" id="PF00135"/>
    </source>
</evidence>
<dbReference type="SUPFAM" id="SSF53474">
    <property type="entry name" value="alpha/beta-Hydrolases"/>
    <property type="match status" value="2"/>
</dbReference>
<feature type="region of interest" description="Disordered" evidence="1">
    <location>
        <begin position="501"/>
        <end position="523"/>
    </location>
</feature>
<dbReference type="OrthoDB" id="5842897at2759"/>
<feature type="domain" description="Carboxylesterase type B" evidence="3">
    <location>
        <begin position="641"/>
        <end position="779"/>
    </location>
</feature>
<accession>A0A8S1GZN2</accession>
<comment type="caution">
    <text evidence="4">The sequence shown here is derived from an EMBL/GenBank/DDBJ whole genome shotgun (WGS) entry which is preliminary data.</text>
</comment>
<organism evidence="4 5">
    <name type="scientific">Caenorhabditis auriculariae</name>
    <dbReference type="NCBI Taxonomy" id="2777116"/>
    <lineage>
        <taxon>Eukaryota</taxon>
        <taxon>Metazoa</taxon>
        <taxon>Ecdysozoa</taxon>
        <taxon>Nematoda</taxon>
        <taxon>Chromadorea</taxon>
        <taxon>Rhabditida</taxon>
        <taxon>Rhabditina</taxon>
        <taxon>Rhabditomorpha</taxon>
        <taxon>Rhabditoidea</taxon>
        <taxon>Rhabditidae</taxon>
        <taxon>Peloderinae</taxon>
        <taxon>Caenorhabditis</taxon>
    </lineage>
</organism>
<protein>
    <recommendedName>
        <fullName evidence="3">Carboxylesterase type B domain-containing protein</fullName>
    </recommendedName>
</protein>
<feature type="region of interest" description="Disordered" evidence="1">
    <location>
        <begin position="267"/>
        <end position="298"/>
    </location>
</feature>
<evidence type="ECO:0000256" key="1">
    <source>
        <dbReference type="SAM" id="MobiDB-lite"/>
    </source>
</evidence>
<dbReference type="PANTHER" id="PTHR11559">
    <property type="entry name" value="CARBOXYLESTERASE"/>
    <property type="match status" value="1"/>
</dbReference>
<feature type="compositionally biased region" description="Low complexity" evidence="1">
    <location>
        <begin position="501"/>
        <end position="511"/>
    </location>
</feature>
<feature type="domain" description="Carboxylesterase type B" evidence="3">
    <location>
        <begin position="28"/>
        <end position="297"/>
    </location>
</feature>
<feature type="compositionally biased region" description="Low complexity" evidence="1">
    <location>
        <begin position="561"/>
        <end position="576"/>
    </location>
</feature>
<feature type="compositionally biased region" description="Low complexity" evidence="1">
    <location>
        <begin position="538"/>
        <end position="549"/>
    </location>
</feature>
<reference evidence="4" key="1">
    <citation type="submission" date="2020-10" db="EMBL/GenBank/DDBJ databases">
        <authorList>
            <person name="Kikuchi T."/>
        </authorList>
    </citation>
    <scope>NUCLEOTIDE SEQUENCE</scope>
    <source>
        <strain evidence="4">NKZ352</strain>
    </source>
</reference>
<dbReference type="InterPro" id="IPR002018">
    <property type="entry name" value="CarbesteraseB"/>
</dbReference>
<name>A0A8S1GZN2_9PELO</name>
<feature type="compositionally biased region" description="Polar residues" evidence="1">
    <location>
        <begin position="512"/>
        <end position="523"/>
    </location>
</feature>
<proteinExistence type="predicted"/>
<dbReference type="InterPro" id="IPR019819">
    <property type="entry name" value="Carboxylesterase_B_CS"/>
</dbReference>
<feature type="compositionally biased region" description="Polar residues" evidence="1">
    <location>
        <begin position="550"/>
        <end position="560"/>
    </location>
</feature>
<evidence type="ECO:0000313" key="5">
    <source>
        <dbReference type="Proteomes" id="UP000835052"/>
    </source>
</evidence>
<dbReference type="AlphaFoldDB" id="A0A8S1GZN2"/>
<keyword evidence="5" id="KW-1185">Reference proteome</keyword>
<dbReference type="Pfam" id="PF00135">
    <property type="entry name" value="COesterase"/>
    <property type="match status" value="2"/>
</dbReference>
<keyword evidence="2" id="KW-0732">Signal</keyword>
<dbReference type="EMBL" id="CAJGYM010000008">
    <property type="protein sequence ID" value="CAD6188364.1"/>
    <property type="molecule type" value="Genomic_DNA"/>
</dbReference>
<feature type="signal peptide" evidence="2">
    <location>
        <begin position="1"/>
        <end position="18"/>
    </location>
</feature>
<feature type="region of interest" description="Disordered" evidence="1">
    <location>
        <begin position="538"/>
        <end position="576"/>
    </location>
</feature>
<dbReference type="InterPro" id="IPR029058">
    <property type="entry name" value="AB_hydrolase_fold"/>
</dbReference>
<feature type="chain" id="PRO_5035730974" description="Carboxylesterase type B domain-containing protein" evidence="2">
    <location>
        <begin position="19"/>
        <end position="840"/>
    </location>
</feature>
<dbReference type="Proteomes" id="UP000835052">
    <property type="component" value="Unassembled WGS sequence"/>
</dbReference>
<sequence>MPRRSDVFGFCLLTVVFAQPQSTQNYVSVSTSYGVVQGKTVDLGNDPNQLYNGQANVFLGIPYAQAPVGAQRFQAPQEPRNFNQVYDATYYRPKCPQADAGYYVNEDCLYLNVFSQQVGNQSASMAVMVLIDGGNGFNAGGQDDTQLKGTVSNLAQRGIVVVSIQYRLGALGFFTTYTDQIRPNLGMLDQVQALRWVSTQISNFGGDPNRVTVLGQGDGACAVSAHTLSPMSQNLFQQAIIQSGSIYNCFNNNPAVPAQNPQQMTFQNSQGFQQQSQQQQQSNYQNSQLNVASQQQQPQQLNYDPGMAYVPLGQQQTTSFPPLTSPDSSYNAPSVVYDDPNQQLAAQLCNVSSQQWDNGQLGNLNNCLNNFTVDVFVQQANGRTATWMIVRDNDFLPDSLENLAARRPPIPIIIGTVQDEDADYAFKMIANGNGATSSSDAFNTWLVDFARKNKLNSTATNQVADVISRNYDIGNPNNGANSYNNQAQYQPTQQYTNNYANGANYNNHYNGSPSQIAQTSQTNYATQSQYSVQTGQMNNYNQDQGQYGQANFNGQNQYPPVQNGQINNNQNQGQYNQNQYSSVQNGQINNYNQNQYQPVGSYNYLQYGGQFGNANAARNYYDPQPLATTTSAAAVASNGAGGAVTNLQSLQTITQIATDSSVSLTTTEIDDFMQNGDRHVRIYQFTHVSSVGRNSVPNTGNWQPVFKGQDMFFLTMSETVWSNSTYTAADRQVADDMGRRWSDFVKTGQVNNWSPSTPQNYAYCNLNQQPTVQTNYGQQARRVFEQQVNPIVTQAQQQQQQLQQNQVQRTPTQVQYNNNGQNSQDFHISFTIQNPLPHYG</sequence>